<evidence type="ECO:0008006" key="3">
    <source>
        <dbReference type="Google" id="ProtNLM"/>
    </source>
</evidence>
<dbReference type="AlphaFoldDB" id="A0A7G6RHS8"/>
<dbReference type="Proteomes" id="UP000515518">
    <property type="component" value="Chromosome"/>
</dbReference>
<dbReference type="PROSITE" id="PS51257">
    <property type="entry name" value="PROKAR_LIPOPROTEIN"/>
    <property type="match status" value="1"/>
</dbReference>
<proteinExistence type="predicted"/>
<dbReference type="InterPro" id="IPR058979">
    <property type="entry name" value="LysC-like"/>
</dbReference>
<name>A0A7G6RHS8_RHILV</name>
<dbReference type="EMBL" id="CP050549">
    <property type="protein sequence ID" value="QND41810.1"/>
    <property type="molecule type" value="Genomic_DNA"/>
</dbReference>
<accession>A0A7G6RHS8</accession>
<reference evidence="2" key="1">
    <citation type="journal article" date="2020" name="Mol. Plant Microbe">
        <title>Rhizobial microsymbionts of the narrowly endemic Oxytropis species growing in Kamchatka are characterized by significant genetic diversity and possess a set of genes that are associated with T3SS and T6SS secretion systems and can affect the development of symbiosis.</title>
        <authorList>
            <person name="Safronova V."/>
            <person name="Guro P."/>
            <person name="Sazanova A."/>
            <person name="Kuznetsova I."/>
            <person name="Belimov A."/>
            <person name="Yakubov V."/>
            <person name="Chirak E."/>
            <person name="Afonin A."/>
            <person name="Gogolev Y."/>
            <person name="Andronov E."/>
            <person name="Tikhonovich I."/>
        </authorList>
    </citation>
    <scope>NUCLEOTIDE SEQUENCE [LARGE SCALE GENOMIC DNA]</scope>
    <source>
        <strain evidence="2">RCAM0610</strain>
    </source>
</reference>
<organism evidence="1 2">
    <name type="scientific">Rhizobium leguminosarum bv. viciae</name>
    <dbReference type="NCBI Taxonomy" id="387"/>
    <lineage>
        <taxon>Bacteria</taxon>
        <taxon>Pseudomonadati</taxon>
        <taxon>Pseudomonadota</taxon>
        <taxon>Alphaproteobacteria</taxon>
        <taxon>Hyphomicrobiales</taxon>
        <taxon>Rhizobiaceae</taxon>
        <taxon>Rhizobium/Agrobacterium group</taxon>
        <taxon>Rhizobium</taxon>
    </lineage>
</organism>
<evidence type="ECO:0000313" key="2">
    <source>
        <dbReference type="Proteomes" id="UP000515518"/>
    </source>
</evidence>
<evidence type="ECO:0000313" key="1">
    <source>
        <dbReference type="EMBL" id="QND41810.1"/>
    </source>
</evidence>
<gene>
    <name evidence="1" type="ORF">HB770_04005</name>
</gene>
<dbReference type="Pfam" id="PF23793">
    <property type="entry name" value="LysC"/>
    <property type="match status" value="1"/>
</dbReference>
<sequence>MTYLHRMFIVATVAVLSGCQTNKTVTVTEVVERRIEVPKSLLTCADEPHAGTVWVTQKDVARYLVKLAEAGEDCRVKLAAVKRLVETK</sequence>
<protein>
    <recommendedName>
        <fullName evidence="3">Lipoprotein</fullName>
    </recommendedName>
</protein>